<keyword evidence="3" id="KW-1133">Transmembrane helix</keyword>
<protein>
    <recommendedName>
        <fullName evidence="4">Pentatricopeptide repeat-containing protein-mitochondrial domain-containing protein</fullName>
    </recommendedName>
</protein>
<dbReference type="Gene3D" id="1.25.40.10">
    <property type="entry name" value="Tetratricopeptide repeat domain"/>
    <property type="match status" value="4"/>
</dbReference>
<accession>A0A812KEN1</accession>
<feature type="repeat" description="PPR" evidence="2">
    <location>
        <begin position="456"/>
        <end position="490"/>
    </location>
</feature>
<evidence type="ECO:0000313" key="5">
    <source>
        <dbReference type="EMBL" id="CAE7227800.1"/>
    </source>
</evidence>
<dbReference type="Pfam" id="PF23276">
    <property type="entry name" value="TPR_24"/>
    <property type="match status" value="1"/>
</dbReference>
<reference evidence="5" key="1">
    <citation type="submission" date="2021-02" db="EMBL/GenBank/DDBJ databases">
        <authorList>
            <person name="Dougan E. K."/>
            <person name="Rhodes N."/>
            <person name="Thang M."/>
            <person name="Chan C."/>
        </authorList>
    </citation>
    <scope>NUCLEOTIDE SEQUENCE</scope>
</reference>
<sequence length="812" mass="89698">MTYQMSFAVMVHMGFRTHDGTPLSKLPYFVQRFEAYAIQRAMGQNLYEYAFPSTFLVPFVCEPLVTIYGLLRVGILLVRSHPEMSPMLATQLLSANDFEFGRYADSLLNISLAVMMFFFPGGYTHWIFLMLSVCQAEVDHVKLTIFPKQKGCDFQGSGVAQWRRCYIPSWRVGEGIPGGARFCTALLSRLAKQRQADLAQQVLGTMRSSDVKLNVYHCSSVISALEKVHDWQAALQLLANMVDWHVPPNTLSYNASISACEKCAQWQHALWLLQSMRAVQAEADVISYNSCMSACGKAARWRDAVNLLEELVQRDAPDVISFNAAITACEKSGQWMRALTLLRAMPPNQPNVTTYNASISACEKGSCAEHAYRLLDEMMDLSLPPDVISYSAVVSACEKDWRWQDALQVLTVMGIQQILPNLITFNAAISSCAKAGHWLVALDLFAGMAEAALLADVISYNSLINGFSIVSNWQCALNSLDCMDHQRLAPTAITVNAAMSACDMAGHAALSIRMYESWFQAVAPNEISYAVATKAYETLGDWPKATGVLTAMRQCKIEPSIVCYGSVLQACATAAEQLQTRDLLGDLSGLAVQLCNRIEREKGASFAVPAEALMSHVHVDLKEAYIYLLDHWRILRVVPAATFASMQVDWWCQAMLAPSCGLLAACLVFKGNCQGVGYCMEAQHLILTCVAAGVLHTVVHVLLLLFLVPRLASSSAPVKAALRPCRFEDVAAEEPCTWFSANPVHCLRSKCMNGHSPCSFFVPGQEQMVFSKAKSAKAEDASSFEMQIPDLPRLQGLREMFPQCLSRIVFRS</sequence>
<feature type="repeat" description="PPR" evidence="2">
    <location>
        <begin position="386"/>
        <end position="420"/>
    </location>
</feature>
<dbReference type="Pfam" id="PF01535">
    <property type="entry name" value="PPR"/>
    <property type="match status" value="1"/>
</dbReference>
<evidence type="ECO:0000256" key="1">
    <source>
        <dbReference type="ARBA" id="ARBA00022737"/>
    </source>
</evidence>
<keyword evidence="3" id="KW-0812">Transmembrane</keyword>
<dbReference type="EMBL" id="CAJNJA010007695">
    <property type="protein sequence ID" value="CAE7227800.1"/>
    <property type="molecule type" value="Genomic_DNA"/>
</dbReference>
<feature type="repeat" description="PPR" evidence="2">
    <location>
        <begin position="214"/>
        <end position="248"/>
    </location>
</feature>
<name>A0A812KEN1_9DINO</name>
<dbReference type="Pfam" id="PF13041">
    <property type="entry name" value="PPR_2"/>
    <property type="match status" value="2"/>
</dbReference>
<gene>
    <name evidence="5" type="ORF">SNEC2469_LOCUS3326</name>
</gene>
<dbReference type="InterPro" id="IPR002885">
    <property type="entry name" value="PPR_rpt"/>
</dbReference>
<feature type="repeat" description="PPR" evidence="2">
    <location>
        <begin position="351"/>
        <end position="385"/>
    </location>
</feature>
<dbReference type="OrthoDB" id="432984at2759"/>
<organism evidence="5 6">
    <name type="scientific">Symbiodinium necroappetens</name>
    <dbReference type="NCBI Taxonomy" id="1628268"/>
    <lineage>
        <taxon>Eukaryota</taxon>
        <taxon>Sar</taxon>
        <taxon>Alveolata</taxon>
        <taxon>Dinophyceae</taxon>
        <taxon>Suessiales</taxon>
        <taxon>Symbiodiniaceae</taxon>
        <taxon>Symbiodinium</taxon>
    </lineage>
</organism>
<keyword evidence="3" id="KW-0472">Membrane</keyword>
<evidence type="ECO:0000256" key="3">
    <source>
        <dbReference type="SAM" id="Phobius"/>
    </source>
</evidence>
<dbReference type="PROSITE" id="PS51375">
    <property type="entry name" value="PPR"/>
    <property type="match status" value="6"/>
</dbReference>
<keyword evidence="1" id="KW-0677">Repeat</keyword>
<dbReference type="InterPro" id="IPR057027">
    <property type="entry name" value="TPR_mt"/>
</dbReference>
<feature type="transmembrane region" description="Helical" evidence="3">
    <location>
        <begin position="107"/>
        <end position="128"/>
    </location>
</feature>
<evidence type="ECO:0000259" key="4">
    <source>
        <dbReference type="Pfam" id="PF23276"/>
    </source>
</evidence>
<keyword evidence="6" id="KW-1185">Reference proteome</keyword>
<evidence type="ECO:0000256" key="2">
    <source>
        <dbReference type="PROSITE-ProRule" id="PRU00708"/>
    </source>
</evidence>
<dbReference type="AlphaFoldDB" id="A0A812KEN1"/>
<feature type="repeat" description="PPR" evidence="2">
    <location>
        <begin position="284"/>
        <end position="318"/>
    </location>
</feature>
<dbReference type="Proteomes" id="UP000601435">
    <property type="component" value="Unassembled WGS sequence"/>
</dbReference>
<comment type="caution">
    <text evidence="5">The sequence shown here is derived from an EMBL/GenBank/DDBJ whole genome shotgun (WGS) entry which is preliminary data.</text>
</comment>
<proteinExistence type="predicted"/>
<dbReference type="NCBIfam" id="TIGR00756">
    <property type="entry name" value="PPR"/>
    <property type="match status" value="3"/>
</dbReference>
<dbReference type="InterPro" id="IPR011990">
    <property type="entry name" value="TPR-like_helical_dom_sf"/>
</dbReference>
<feature type="repeat" description="PPR" evidence="2">
    <location>
        <begin position="421"/>
        <end position="455"/>
    </location>
</feature>
<dbReference type="PANTHER" id="PTHR47941">
    <property type="entry name" value="PENTATRICOPEPTIDE REPEAT-CONTAINING PROTEIN 3, MITOCHONDRIAL"/>
    <property type="match status" value="1"/>
</dbReference>
<feature type="domain" description="Pentatricopeptide repeat-containing protein-mitochondrial" evidence="4">
    <location>
        <begin position="183"/>
        <end position="309"/>
    </location>
</feature>
<evidence type="ECO:0000313" key="6">
    <source>
        <dbReference type="Proteomes" id="UP000601435"/>
    </source>
</evidence>